<evidence type="ECO:0000313" key="2">
    <source>
        <dbReference type="Proteomes" id="UP001521209"/>
    </source>
</evidence>
<keyword evidence="2" id="KW-1185">Reference proteome</keyword>
<dbReference type="Proteomes" id="UP001521209">
    <property type="component" value="Unassembled WGS sequence"/>
</dbReference>
<accession>A0ABS9E1S9</accession>
<dbReference type="EMBL" id="JAKGBZ010000121">
    <property type="protein sequence ID" value="MCF3948961.1"/>
    <property type="molecule type" value="Genomic_DNA"/>
</dbReference>
<gene>
    <name evidence="1" type="ORF">L2A60_20190</name>
</gene>
<reference evidence="1 2" key="1">
    <citation type="submission" date="2022-01" db="EMBL/GenBank/DDBJ databases">
        <authorList>
            <person name="Won M."/>
            <person name="Kim S.-J."/>
            <person name="Kwon S.-W."/>
        </authorList>
    </citation>
    <scope>NUCLEOTIDE SEQUENCE [LARGE SCALE GENOMIC DNA]</scope>
    <source>
        <strain evidence="1 2">KCTC 23505</strain>
    </source>
</reference>
<evidence type="ECO:0000313" key="1">
    <source>
        <dbReference type="EMBL" id="MCF3948961.1"/>
    </source>
</evidence>
<comment type="caution">
    <text evidence="1">The sequence shown here is derived from an EMBL/GenBank/DDBJ whole genome shotgun (WGS) entry which is preliminary data.</text>
</comment>
<protein>
    <submittedName>
        <fullName evidence="1">Uncharacterized protein</fullName>
    </submittedName>
</protein>
<sequence>MNTGSNVDFIHGNLENGLSVNFGKEGNINSFNVSGFDLNDGDFYSWTEKQTAWIDIAARWPAKDLSIKLSAMPYLAVDQIIQQQIFIHVNGLFCGFHGFFEQDDCSFLIPRNAISGRSTRISITIPTAISPKRLGLSEDIRELGIAITTLSLLSV</sequence>
<organism evidence="1 2">
    <name type="scientific">Acidiphilium iwatense</name>
    <dbReference type="NCBI Taxonomy" id="768198"/>
    <lineage>
        <taxon>Bacteria</taxon>
        <taxon>Pseudomonadati</taxon>
        <taxon>Pseudomonadota</taxon>
        <taxon>Alphaproteobacteria</taxon>
        <taxon>Acetobacterales</taxon>
        <taxon>Acidocellaceae</taxon>
        <taxon>Acidiphilium</taxon>
    </lineage>
</organism>
<proteinExistence type="predicted"/>
<name>A0ABS9E1S9_9PROT</name>